<dbReference type="InterPro" id="IPR027417">
    <property type="entry name" value="P-loop_NTPase"/>
</dbReference>
<dbReference type="Pfam" id="PF12799">
    <property type="entry name" value="LRR_4"/>
    <property type="match status" value="1"/>
</dbReference>
<proteinExistence type="predicted"/>
<reference evidence="5" key="1">
    <citation type="journal article" date="2023" name="Comput. Struct. Biotechnol. J.">
        <title>Discovery of a novel marine Bacteroidetes with a rich repertoire of carbohydrate-active enzymes.</title>
        <authorList>
            <person name="Chen B."/>
            <person name="Liu G."/>
            <person name="Chen Q."/>
            <person name="Wang H."/>
            <person name="Liu L."/>
            <person name="Tang K."/>
        </authorList>
    </citation>
    <scope>NUCLEOTIDE SEQUENCE</scope>
    <source>
        <strain evidence="5">TK19036</strain>
    </source>
</reference>
<dbReference type="Pfam" id="PF13855">
    <property type="entry name" value="LRR_8"/>
    <property type="match status" value="1"/>
</dbReference>
<name>A0AA49JII0_9BACT</name>
<evidence type="ECO:0000313" key="5">
    <source>
        <dbReference type="EMBL" id="WKN35172.1"/>
    </source>
</evidence>
<dbReference type="InterPro" id="IPR036388">
    <property type="entry name" value="WH-like_DNA-bd_sf"/>
</dbReference>
<dbReference type="Pfam" id="PF25497">
    <property type="entry name" value="COR-B"/>
    <property type="match status" value="1"/>
</dbReference>
<dbReference type="InterPro" id="IPR025875">
    <property type="entry name" value="Leu-rich_rpt_4"/>
</dbReference>
<dbReference type="Gene3D" id="1.10.10.2200">
    <property type="match status" value="1"/>
</dbReference>
<dbReference type="SUPFAM" id="SSF52540">
    <property type="entry name" value="P-loop containing nucleoside triphosphate hydrolases"/>
    <property type="match status" value="1"/>
</dbReference>
<dbReference type="Gene3D" id="1.10.10.10">
    <property type="entry name" value="Winged helix-like DNA-binding domain superfamily/Winged helix DNA-binding domain"/>
    <property type="match status" value="1"/>
</dbReference>
<evidence type="ECO:0000259" key="4">
    <source>
        <dbReference type="Pfam" id="PF25497"/>
    </source>
</evidence>
<dbReference type="Pfam" id="PF08477">
    <property type="entry name" value="Roc"/>
    <property type="match status" value="1"/>
</dbReference>
<evidence type="ECO:0000256" key="2">
    <source>
        <dbReference type="ARBA" id="ARBA00022737"/>
    </source>
</evidence>
<dbReference type="AlphaFoldDB" id="A0AA49JII0"/>
<gene>
    <name evidence="5" type="ORF">K4G66_22605</name>
</gene>
<dbReference type="InterPro" id="IPR032171">
    <property type="entry name" value="COR-A"/>
</dbReference>
<dbReference type="SMART" id="SM00369">
    <property type="entry name" value="LRR_TYP"/>
    <property type="match status" value="3"/>
</dbReference>
<dbReference type="Gene3D" id="3.30.70.1390">
    <property type="entry name" value="ROC domain from the Parkinson's disease-associated leucine-rich repeat kinase 2"/>
    <property type="match status" value="1"/>
</dbReference>
<feature type="domain" description="COR" evidence="3">
    <location>
        <begin position="547"/>
        <end position="688"/>
    </location>
</feature>
<evidence type="ECO:0000259" key="3">
    <source>
        <dbReference type="Pfam" id="PF16095"/>
    </source>
</evidence>
<keyword evidence="1" id="KW-0433">Leucine-rich repeat</keyword>
<organism evidence="5">
    <name type="scientific">Roseihalotalea indica</name>
    <dbReference type="NCBI Taxonomy" id="2867963"/>
    <lineage>
        <taxon>Bacteria</taxon>
        <taxon>Pseudomonadati</taxon>
        <taxon>Bacteroidota</taxon>
        <taxon>Cytophagia</taxon>
        <taxon>Cytophagales</taxon>
        <taxon>Catalimonadaceae</taxon>
        <taxon>Roseihalotalea</taxon>
    </lineage>
</organism>
<dbReference type="Gene3D" id="3.30.310.200">
    <property type="match status" value="1"/>
</dbReference>
<dbReference type="SMART" id="SM00365">
    <property type="entry name" value="LRR_SD22"/>
    <property type="match status" value="5"/>
</dbReference>
<protein>
    <submittedName>
        <fullName evidence="5">COR domain-containing protein</fullName>
    </submittedName>
</protein>
<feature type="domain" description="C-terminal of Roc COR-B" evidence="4">
    <location>
        <begin position="706"/>
        <end position="848"/>
    </location>
</feature>
<dbReference type="SUPFAM" id="SSF52058">
    <property type="entry name" value="L domain-like"/>
    <property type="match status" value="1"/>
</dbReference>
<dbReference type="InterPro" id="IPR032675">
    <property type="entry name" value="LRR_dom_sf"/>
</dbReference>
<accession>A0AA49JII0</accession>
<dbReference type="InterPro" id="IPR003591">
    <property type="entry name" value="Leu-rich_rpt_typical-subtyp"/>
</dbReference>
<dbReference type="PANTHER" id="PTHR46652:SF3">
    <property type="entry name" value="LEUCINE-RICH REPEAT-CONTAINING PROTEIN 9"/>
    <property type="match status" value="1"/>
</dbReference>
<dbReference type="Pfam" id="PF16095">
    <property type="entry name" value="COR-A"/>
    <property type="match status" value="1"/>
</dbReference>
<dbReference type="InterPro" id="IPR057263">
    <property type="entry name" value="COR-B"/>
</dbReference>
<dbReference type="InterPro" id="IPR001611">
    <property type="entry name" value="Leu-rich_rpt"/>
</dbReference>
<dbReference type="EMBL" id="CP120682">
    <property type="protein sequence ID" value="WKN35172.1"/>
    <property type="molecule type" value="Genomic_DNA"/>
</dbReference>
<dbReference type="PROSITE" id="PS51450">
    <property type="entry name" value="LRR"/>
    <property type="match status" value="4"/>
</dbReference>
<sequence length="1025" mass="118699">MNDEHIINSLSTELDIQLNKIDSYLWNKVGYVINSEGRVEVLNLHSQNIRKLPEYIKELSELKVLHVVGNKLRSIQEASCLKNLEILAVQANEISSISALKGLNSLKALYLSHNPIVDLNPLVGIDSLKILSIQNEKTVDCTPIGSLINLEEIVIGQNEVKNPFFLLNCNKLSELLISGRSGKAELPEQIYDYIQSLNLVKLDISFFNSIRFERIVELSQLKSLGVTLCNLSNIQKVFKIEQLEKLDLAYNKVKSIQELSELIYLQKLDISENPVKDISPIKNLHLLKSINLRKTAITDLTPLLGFKMNFVYDENNKNEQLSPHENEILISKCNNIVTPPIEIVKQGNQAIQRYFKKIDEEGADYIFEAKLILVGEGNAGKTSLQRRLVDKNASLPKGNSRTRGIDVVDFEIEPNKNSIRKIIHIWDFGGQDVYYPVHRFFITENSVFVLLASSRQTHHNFDYWIPTIFQFGGKSPIIIGQTCHEGNKISWNDLSVYLSSPYFNIVKTQALPYYELNLLNKNQGLQEIKKTIIGQVTNLPHYGKGVPKSWVLLRKILLVEATKIACISFDKFKGMCRNSDRESFSSLNDIKDCCQFLHDIGVVLWYSNHEELSNWVVLQPEWAMNAVYKIIDDEEIQNRRGNILAKDFNRLWAHTSFEERHFILKKMLEVFKIAFPKKHKKEDYIIPARLLSIPDQNKWKETELYLRIEYEYEFMPRGLVNQLSAELSRYIVSEKEVWNNAVNFSYINSDALCQVTEEFYNRKIIIKAKGNDARGIIMLVMDALNNIMEDYKGVKTEIYVPCICSVCRNLSIPTTFLYNKLVEWSIRRKTEVFCNESGESLSIQELLYNVGLSKNETERKNMPVRKTFTIFLASSSELKEDREQFEIFINRENKQLNDKGIFLRLELWEDFIDAMSTTRLQNEYNKIVKECDIFVSLFFTKVGKFTKEEFETAFGEFREHGKPLIYTYFKSGQIDIDQINEADIQSKVQFENKLKELGHFKTSYKNIDDLKYQFKKQLEKVLSNL</sequence>
<keyword evidence="2" id="KW-0677">Repeat</keyword>
<dbReference type="InterPro" id="IPR050836">
    <property type="entry name" value="SDS22/Internalin_LRR"/>
</dbReference>
<dbReference type="Gene3D" id="3.80.10.10">
    <property type="entry name" value="Ribonuclease Inhibitor"/>
    <property type="match status" value="1"/>
</dbReference>
<dbReference type="PANTHER" id="PTHR46652">
    <property type="entry name" value="LEUCINE-RICH REPEAT AND IQ DOMAIN-CONTAINING PROTEIN 1-RELATED"/>
    <property type="match status" value="1"/>
</dbReference>
<reference evidence="5" key="2">
    <citation type="journal article" date="2024" name="Antonie Van Leeuwenhoek">
        <title>Roseihalotalea indica gen. nov., sp. nov., a halophilic Bacteroidetes from mesopelagic Southwest Indian Ocean with higher carbohydrate metabolic potential.</title>
        <authorList>
            <person name="Chen B."/>
            <person name="Zhang M."/>
            <person name="Lin D."/>
            <person name="Ye J."/>
            <person name="Tang K."/>
        </authorList>
    </citation>
    <scope>NUCLEOTIDE SEQUENCE</scope>
    <source>
        <strain evidence="5">TK19036</strain>
    </source>
</reference>
<evidence type="ECO:0000256" key="1">
    <source>
        <dbReference type="ARBA" id="ARBA00022614"/>
    </source>
</evidence>